<comment type="caution">
    <text evidence="20">The sequence shown here is derived from an EMBL/GenBank/DDBJ whole genome shotgun (WGS) entry which is preliminary data.</text>
</comment>
<evidence type="ECO:0000256" key="2">
    <source>
        <dbReference type="ARBA" id="ARBA00012657"/>
    </source>
</evidence>
<dbReference type="Gene3D" id="3.20.20.80">
    <property type="entry name" value="Glycosidases"/>
    <property type="match status" value="1"/>
</dbReference>
<dbReference type="OrthoDB" id="65569at2759"/>
<dbReference type="Pfam" id="PF00232">
    <property type="entry name" value="Glyco_hydro_1"/>
    <property type="match status" value="1"/>
</dbReference>
<keyword evidence="19" id="KW-0472">Membrane</keyword>
<gene>
    <name evidence="20" type="ORF">BOX15_Mlig025256g1</name>
</gene>
<dbReference type="GO" id="GO:0016052">
    <property type="term" value="P:carbohydrate catabolic process"/>
    <property type="evidence" value="ECO:0007669"/>
    <property type="project" value="UniProtKB-ARBA"/>
</dbReference>
<sequence>YSSDLCATDKLIPRVIDCFAPMRQFLNIVNLLSAAPNSKMASRMTFVAAIAVTLMLISSAPAQCTAEEFLWGTATSAYQIEGAWDVDGKGMSIWDEFVRRNGTTIKDNSTADIACRSYEKYKEDVQLLKQLGVNSYRFSISWPRVLPNGTLAGGINEKGIQYYVNLVDELLANGIQPLATLYHWDLPLTLQNEFQGWESEQIIPHFVDYAKLMFERLGDKVKWWLTFNEPWVFTVLGYGLGAHAPGTKDLVNTVYIVSHNLLRAHAKAYRLYEKDFKPRQQGKVGITLNGAYVLPKNTSSELDKKAAQRSMEFSFSWYSDPVYFGDYPEEMKTRIGNKSAAAGLPKSRLPEFTAEEKAELKGSSDFFGLNYYTSSLAEHKILSNDGGYYDDQDIVSTMDPSWPGSGSPWLKVTPFGIREGIKWLSARYDNPPLVVTENGVSDNDGTTSDQHRIDFYREYIGNVTQAKNEFKCNVVGYFAWSLMDNFEWAEGYTEYFGIVAVDFNDPERPRTLKDSAKWYRDFIAAEMTTQAPATTPKAGSIVTAALGVLTMAFGLALSLAKLPF</sequence>
<dbReference type="InterPro" id="IPR033132">
    <property type="entry name" value="GH_1_N_CS"/>
</dbReference>
<comment type="catalytic activity">
    <reaction evidence="11">
        <text>beta-D-glucosyl-(1&lt;-&gt;1)-sphing-4-enine + H2O = sphing-4-enine + D-glucose</text>
        <dbReference type="Rhea" id="RHEA:59288"/>
        <dbReference type="ChEBI" id="CHEBI:4167"/>
        <dbReference type="ChEBI" id="CHEBI:15377"/>
        <dbReference type="ChEBI" id="CHEBI:57756"/>
        <dbReference type="ChEBI" id="CHEBI:83992"/>
    </reaction>
    <physiologicalReaction direction="left-to-right" evidence="11">
        <dbReference type="Rhea" id="RHEA:59289"/>
    </physiologicalReaction>
</comment>
<evidence type="ECO:0000256" key="4">
    <source>
        <dbReference type="ARBA" id="ARBA00022801"/>
    </source>
</evidence>
<dbReference type="AlphaFoldDB" id="A0A267HB42"/>
<evidence type="ECO:0000256" key="17">
    <source>
        <dbReference type="PROSITE-ProRule" id="PRU10055"/>
    </source>
</evidence>
<dbReference type="PROSITE" id="PS00572">
    <property type="entry name" value="GLYCOSYL_HYDROL_F1_1"/>
    <property type="match status" value="1"/>
</dbReference>
<feature type="non-terminal residue" evidence="20">
    <location>
        <position position="1"/>
    </location>
</feature>
<dbReference type="PRINTS" id="PR00131">
    <property type="entry name" value="GLHYDRLASE1"/>
</dbReference>
<comment type="catalytic activity">
    <reaction evidence="7">
        <text>beta-D-galactosyl-(1&lt;-&gt;1)-sphing-4-enine + H2O = sphing-4-enine + D-galactose</text>
        <dbReference type="Rhea" id="RHEA:43908"/>
        <dbReference type="ChEBI" id="CHEBI:4139"/>
        <dbReference type="ChEBI" id="CHEBI:15377"/>
        <dbReference type="ChEBI" id="CHEBI:57756"/>
        <dbReference type="ChEBI" id="CHEBI:57934"/>
    </reaction>
    <physiologicalReaction direction="left-to-right" evidence="7">
        <dbReference type="Rhea" id="RHEA:43909"/>
    </physiologicalReaction>
</comment>
<comment type="catalytic activity">
    <reaction evidence="1">
        <text>Hydrolysis of terminal, non-reducing beta-D-glucosyl residues with release of beta-D-glucose.</text>
        <dbReference type="EC" id="3.2.1.21"/>
    </reaction>
</comment>
<comment type="catalytic activity">
    <reaction evidence="10">
        <text>beta-D-glucosyl-(1&lt;-&gt;1)-N-octadecanoylsphing-4-enine + H2O = N-octadecanoylsphing-4-enine + D-glucose</text>
        <dbReference type="Rhea" id="RHEA:59284"/>
        <dbReference type="ChEBI" id="CHEBI:4167"/>
        <dbReference type="ChEBI" id="CHEBI:15377"/>
        <dbReference type="ChEBI" id="CHEBI:72961"/>
        <dbReference type="ChEBI" id="CHEBI:84719"/>
    </reaction>
    <physiologicalReaction direction="left-to-right" evidence="10">
        <dbReference type="Rhea" id="RHEA:59285"/>
    </physiologicalReaction>
</comment>
<evidence type="ECO:0000256" key="18">
    <source>
        <dbReference type="RuleBase" id="RU004468"/>
    </source>
</evidence>
<evidence type="ECO:0000256" key="19">
    <source>
        <dbReference type="SAM" id="Phobius"/>
    </source>
</evidence>
<dbReference type="SUPFAM" id="SSF51445">
    <property type="entry name" value="(Trans)glycosidases"/>
    <property type="match status" value="1"/>
</dbReference>
<dbReference type="GO" id="GO:0004336">
    <property type="term" value="F:galactosylceramidase activity"/>
    <property type="evidence" value="ECO:0007669"/>
    <property type="project" value="UniProtKB-EC"/>
</dbReference>
<dbReference type="EC" id="3.2.1.21" evidence="3"/>
<evidence type="ECO:0000256" key="3">
    <source>
        <dbReference type="ARBA" id="ARBA00012744"/>
    </source>
</evidence>
<evidence type="ECO:0000256" key="11">
    <source>
        <dbReference type="ARBA" id="ARBA00052085"/>
    </source>
</evidence>
<comment type="catalytic activity">
    <reaction evidence="9">
        <text>a beta-D-xylosyl-(1&lt;-&gt;1')-N-acylsphing-4-enine + cholesterol = cholesteryl 3-beta-D-xyloside + an N-acylsphing-4-enine</text>
        <dbReference type="Rhea" id="RHEA:70239"/>
        <dbReference type="ChEBI" id="CHEBI:16113"/>
        <dbReference type="ChEBI" id="CHEBI:52639"/>
        <dbReference type="ChEBI" id="CHEBI:189067"/>
        <dbReference type="ChEBI" id="CHEBI:189068"/>
    </reaction>
    <physiologicalReaction direction="left-to-right" evidence="9">
        <dbReference type="Rhea" id="RHEA:70240"/>
    </physiologicalReaction>
    <physiologicalReaction direction="right-to-left" evidence="9">
        <dbReference type="Rhea" id="RHEA:70241"/>
    </physiologicalReaction>
</comment>
<evidence type="ECO:0000256" key="16">
    <source>
        <dbReference type="ARBA" id="ARBA00083229"/>
    </source>
</evidence>
<evidence type="ECO:0000256" key="12">
    <source>
        <dbReference type="ARBA" id="ARBA00060858"/>
    </source>
</evidence>
<dbReference type="PROSITE" id="PS00653">
    <property type="entry name" value="GLYCOSYL_HYDROL_F1_2"/>
    <property type="match status" value="1"/>
</dbReference>
<evidence type="ECO:0000256" key="14">
    <source>
        <dbReference type="ARBA" id="ARBA00079026"/>
    </source>
</evidence>
<feature type="transmembrane region" description="Helical" evidence="19">
    <location>
        <begin position="538"/>
        <end position="560"/>
    </location>
</feature>
<dbReference type="GO" id="GO:0008422">
    <property type="term" value="F:beta-glucosidase activity"/>
    <property type="evidence" value="ECO:0007669"/>
    <property type="project" value="UniProtKB-EC"/>
</dbReference>
<keyword evidence="21" id="KW-1185">Reference proteome</keyword>
<evidence type="ECO:0000313" key="21">
    <source>
        <dbReference type="Proteomes" id="UP000215902"/>
    </source>
</evidence>
<comment type="similarity">
    <text evidence="12">Belongs to the glycosyl hydrolase 1 family. Klotho subfamily.</text>
</comment>
<keyword evidence="19" id="KW-0812">Transmembrane</keyword>
<keyword evidence="5 18" id="KW-0326">Glycosidase</keyword>
<evidence type="ECO:0000256" key="7">
    <source>
        <dbReference type="ARBA" id="ARBA00048813"/>
    </source>
</evidence>
<comment type="catalytic activity">
    <reaction evidence="8">
        <text>beta-D-galactosyl-(1&lt;-&gt;1')-N-octadecanoylsphing-4-enine + H2O = N-octadecanoylsphing-4-enine + D-galactose</text>
        <dbReference type="Rhea" id="RHEA:59292"/>
        <dbReference type="ChEBI" id="CHEBI:4139"/>
        <dbReference type="ChEBI" id="CHEBI:15377"/>
        <dbReference type="ChEBI" id="CHEBI:72961"/>
        <dbReference type="ChEBI" id="CHEBI:84720"/>
    </reaction>
    <physiologicalReaction direction="left-to-right" evidence="8">
        <dbReference type="Rhea" id="RHEA:59293"/>
    </physiologicalReaction>
</comment>
<evidence type="ECO:0000256" key="9">
    <source>
        <dbReference type="ARBA" id="ARBA00051414"/>
    </source>
</evidence>
<dbReference type="PANTHER" id="PTHR10353">
    <property type="entry name" value="GLYCOSYL HYDROLASE"/>
    <property type="match status" value="1"/>
</dbReference>
<evidence type="ECO:0000256" key="1">
    <source>
        <dbReference type="ARBA" id="ARBA00000448"/>
    </source>
</evidence>
<dbReference type="InterPro" id="IPR018120">
    <property type="entry name" value="Glyco_hydro_1_AS"/>
</dbReference>
<dbReference type="Proteomes" id="UP000215902">
    <property type="component" value="Unassembled WGS sequence"/>
</dbReference>
<evidence type="ECO:0000256" key="5">
    <source>
        <dbReference type="ARBA" id="ARBA00023295"/>
    </source>
</evidence>
<organism evidence="20 21">
    <name type="scientific">Macrostomum lignano</name>
    <dbReference type="NCBI Taxonomy" id="282301"/>
    <lineage>
        <taxon>Eukaryota</taxon>
        <taxon>Metazoa</taxon>
        <taxon>Spiralia</taxon>
        <taxon>Lophotrochozoa</taxon>
        <taxon>Platyhelminthes</taxon>
        <taxon>Rhabditophora</taxon>
        <taxon>Macrostomorpha</taxon>
        <taxon>Macrostomida</taxon>
        <taxon>Macrostomidae</taxon>
        <taxon>Macrostomum</taxon>
    </lineage>
</organism>
<evidence type="ECO:0000256" key="8">
    <source>
        <dbReference type="ARBA" id="ARBA00050809"/>
    </source>
</evidence>
<dbReference type="EMBL" id="NIVC01000001">
    <property type="protein sequence ID" value="PAA94739.1"/>
    <property type="molecule type" value="Genomic_DNA"/>
</dbReference>
<dbReference type="InterPro" id="IPR017853">
    <property type="entry name" value="GH"/>
</dbReference>
<proteinExistence type="inferred from homology"/>
<protein>
    <recommendedName>
        <fullName evidence="13">Cytosolic beta-glucosidase</fullName>
        <ecNumber evidence="3">3.2.1.21</ecNumber>
        <ecNumber evidence="2">3.2.1.46</ecNumber>
    </recommendedName>
    <alternativeName>
        <fullName evidence="14">Cytosolic galactosylceramidase</fullName>
    </alternativeName>
    <alternativeName>
        <fullName evidence="16">Cytosolic glucosylceramidase</fullName>
    </alternativeName>
    <alternativeName>
        <fullName evidence="15">Cytosolic glycosylceramidase</fullName>
    </alternativeName>
</protein>
<evidence type="ECO:0000256" key="15">
    <source>
        <dbReference type="ARBA" id="ARBA00081896"/>
    </source>
</evidence>
<dbReference type="InterPro" id="IPR001360">
    <property type="entry name" value="Glyco_hydro_1"/>
</dbReference>
<dbReference type="PANTHER" id="PTHR10353:SF36">
    <property type="entry name" value="LP05116P"/>
    <property type="match status" value="1"/>
</dbReference>
<name>A0A267HB42_9PLAT</name>
<feature type="active site" description="Nucleophile" evidence="17">
    <location>
        <position position="437"/>
    </location>
</feature>
<evidence type="ECO:0000256" key="10">
    <source>
        <dbReference type="ARBA" id="ARBA00051666"/>
    </source>
</evidence>
<accession>A0A267HB42</accession>
<dbReference type="FunFam" id="3.20.20.80:FF:000011">
    <property type="entry name" value="Cytosolic beta-glucosidase"/>
    <property type="match status" value="1"/>
</dbReference>
<keyword evidence="19" id="KW-1133">Transmembrane helix</keyword>
<evidence type="ECO:0000256" key="6">
    <source>
        <dbReference type="ARBA" id="ARBA00033698"/>
    </source>
</evidence>
<keyword evidence="4 18" id="KW-0378">Hydrolase</keyword>
<reference evidence="20 21" key="1">
    <citation type="submission" date="2017-06" db="EMBL/GenBank/DDBJ databases">
        <title>A platform for efficient transgenesis in Macrostomum lignano, a flatworm model organism for stem cell research.</title>
        <authorList>
            <person name="Berezikov E."/>
        </authorList>
    </citation>
    <scope>NUCLEOTIDE SEQUENCE [LARGE SCALE GENOMIC DNA]</scope>
    <source>
        <strain evidence="20">DV1</strain>
        <tissue evidence="20">Whole organism</tissue>
    </source>
</reference>
<evidence type="ECO:0000256" key="13">
    <source>
        <dbReference type="ARBA" id="ARBA00068094"/>
    </source>
</evidence>
<dbReference type="EC" id="3.2.1.46" evidence="2"/>
<comment type="catalytic activity">
    <reaction evidence="6">
        <text>a beta-D-galactosyl-(1&lt;-&gt;1')-N-acylsphing-4-enine + H2O = an N-acylsphing-4-enine + D-galactose</text>
        <dbReference type="Rhea" id="RHEA:14297"/>
        <dbReference type="ChEBI" id="CHEBI:4139"/>
        <dbReference type="ChEBI" id="CHEBI:15377"/>
        <dbReference type="ChEBI" id="CHEBI:18390"/>
        <dbReference type="ChEBI" id="CHEBI:52639"/>
        <dbReference type="EC" id="3.2.1.46"/>
    </reaction>
    <physiologicalReaction direction="left-to-right" evidence="6">
        <dbReference type="Rhea" id="RHEA:14298"/>
    </physiologicalReaction>
</comment>
<evidence type="ECO:0000313" key="20">
    <source>
        <dbReference type="EMBL" id="PAA94739.1"/>
    </source>
</evidence>
<dbReference type="STRING" id="282301.A0A267HB42"/>